<keyword evidence="2" id="KW-1185">Reference proteome</keyword>
<evidence type="ECO:0000313" key="1">
    <source>
        <dbReference type="EMBL" id="ETN80397.1"/>
    </source>
</evidence>
<dbReference type="KEGG" id="nai:NECAME_18017"/>
<gene>
    <name evidence="1" type="ORF">NECAME_18017</name>
</gene>
<protein>
    <submittedName>
        <fullName evidence="1">Uncharacterized protein</fullName>
    </submittedName>
</protein>
<sequence>WRGLPQQRSDAQLSTVNQNSSPFVATAQPVILLTSMSIREENCAETANRPVFLDCVEHPKYTY</sequence>
<reference evidence="2" key="1">
    <citation type="journal article" date="2014" name="Nat. Genet.">
        <title>Genome of the human hookworm Necator americanus.</title>
        <authorList>
            <person name="Tang Y.T."/>
            <person name="Gao X."/>
            <person name="Rosa B.A."/>
            <person name="Abubucker S."/>
            <person name="Hallsworth-Pepin K."/>
            <person name="Martin J."/>
            <person name="Tyagi R."/>
            <person name="Heizer E."/>
            <person name="Zhang X."/>
            <person name="Bhonagiri-Palsikar V."/>
            <person name="Minx P."/>
            <person name="Warren W.C."/>
            <person name="Wang Q."/>
            <person name="Zhan B."/>
            <person name="Hotez P.J."/>
            <person name="Sternberg P.W."/>
            <person name="Dougall A."/>
            <person name="Gaze S.T."/>
            <person name="Mulvenna J."/>
            <person name="Sotillo J."/>
            <person name="Ranganathan S."/>
            <person name="Rabelo E.M."/>
            <person name="Wilson R.K."/>
            <person name="Felgner P.L."/>
            <person name="Bethony J."/>
            <person name="Hawdon J.M."/>
            <person name="Gasser R.B."/>
            <person name="Loukas A."/>
            <person name="Mitreva M."/>
        </authorList>
    </citation>
    <scope>NUCLEOTIDE SEQUENCE [LARGE SCALE GENOMIC DNA]</scope>
</reference>
<name>W2THC0_NECAM</name>
<organism evidence="1 2">
    <name type="scientific">Necator americanus</name>
    <name type="common">Human hookworm</name>
    <dbReference type="NCBI Taxonomy" id="51031"/>
    <lineage>
        <taxon>Eukaryota</taxon>
        <taxon>Metazoa</taxon>
        <taxon>Ecdysozoa</taxon>
        <taxon>Nematoda</taxon>
        <taxon>Chromadorea</taxon>
        <taxon>Rhabditida</taxon>
        <taxon>Rhabditina</taxon>
        <taxon>Rhabditomorpha</taxon>
        <taxon>Strongyloidea</taxon>
        <taxon>Ancylostomatidae</taxon>
        <taxon>Bunostominae</taxon>
        <taxon>Necator</taxon>
    </lineage>
</organism>
<proteinExistence type="predicted"/>
<feature type="non-terminal residue" evidence="1">
    <location>
        <position position="1"/>
    </location>
</feature>
<dbReference type="Proteomes" id="UP000053676">
    <property type="component" value="Unassembled WGS sequence"/>
</dbReference>
<evidence type="ECO:0000313" key="2">
    <source>
        <dbReference type="Proteomes" id="UP000053676"/>
    </source>
</evidence>
<dbReference type="AlphaFoldDB" id="W2THC0"/>
<accession>W2THC0</accession>
<dbReference type="EMBL" id="KI659112">
    <property type="protein sequence ID" value="ETN80397.1"/>
    <property type="molecule type" value="Genomic_DNA"/>
</dbReference>